<dbReference type="NCBIfam" id="TIGR02276">
    <property type="entry name" value="beta_rpt_yvtn"/>
    <property type="match status" value="2"/>
</dbReference>
<organism evidence="2 3">
    <name type="scientific">Kitasatospora cystarginea</name>
    <dbReference type="NCBI Taxonomy" id="58350"/>
    <lineage>
        <taxon>Bacteria</taxon>
        <taxon>Bacillati</taxon>
        <taxon>Actinomycetota</taxon>
        <taxon>Actinomycetes</taxon>
        <taxon>Kitasatosporales</taxon>
        <taxon>Streptomycetaceae</taxon>
        <taxon>Kitasatospora</taxon>
    </lineage>
</organism>
<dbReference type="Proteomes" id="UP001500305">
    <property type="component" value="Unassembled WGS sequence"/>
</dbReference>
<name>A0ABP5RUX6_9ACTN</name>
<sequence>MISRGKRQLPGPDRQDTSPGRPPRWAARARALAAGLVLLGAGALPVTAAAPARAATSGTFAYIANAGSNTVSVINAATDTVTTTIPVGLSPFAVAFSPGGTRAYVTNTNSSNVSVIDTATDTVTTLPFGTSPRGVATTRVPVVATATCPAGHVITGGGYQQSGGAVPPVETTSRPVGNTWQILADNQNTNYTNVTPYAVCAP</sequence>
<dbReference type="RefSeq" id="WP_344640909.1">
    <property type="nucleotide sequence ID" value="NZ_BAAATR010000055.1"/>
</dbReference>
<dbReference type="InterPro" id="IPR011964">
    <property type="entry name" value="YVTN_b-propeller_repeat"/>
</dbReference>
<dbReference type="InterPro" id="IPR015943">
    <property type="entry name" value="WD40/YVTN_repeat-like_dom_sf"/>
</dbReference>
<dbReference type="SUPFAM" id="SSF50974">
    <property type="entry name" value="Nitrous oxide reductase, N-terminal domain"/>
    <property type="match status" value="1"/>
</dbReference>
<dbReference type="Gene3D" id="2.130.10.10">
    <property type="entry name" value="YVTN repeat-like/Quinoprotein amine dehydrogenase"/>
    <property type="match status" value="1"/>
</dbReference>
<keyword evidence="3" id="KW-1185">Reference proteome</keyword>
<evidence type="ECO:0000256" key="1">
    <source>
        <dbReference type="SAM" id="MobiDB-lite"/>
    </source>
</evidence>
<evidence type="ECO:0008006" key="4">
    <source>
        <dbReference type="Google" id="ProtNLM"/>
    </source>
</evidence>
<evidence type="ECO:0000313" key="3">
    <source>
        <dbReference type="Proteomes" id="UP001500305"/>
    </source>
</evidence>
<comment type="caution">
    <text evidence="2">The sequence shown here is derived from an EMBL/GenBank/DDBJ whole genome shotgun (WGS) entry which is preliminary data.</text>
</comment>
<dbReference type="InterPro" id="IPR011045">
    <property type="entry name" value="N2O_reductase_N"/>
</dbReference>
<evidence type="ECO:0000313" key="2">
    <source>
        <dbReference type="EMBL" id="GAA2276814.1"/>
    </source>
</evidence>
<gene>
    <name evidence="2" type="ORF">GCM10010430_73390</name>
</gene>
<dbReference type="InterPro" id="IPR051200">
    <property type="entry name" value="Host-pathogen_enzymatic-act"/>
</dbReference>
<accession>A0ABP5RUX6</accession>
<proteinExistence type="predicted"/>
<protein>
    <recommendedName>
        <fullName evidence="4">40-residue YVTN family beta-propeller repeat-containing protein</fullName>
    </recommendedName>
</protein>
<dbReference type="EMBL" id="BAAATR010000055">
    <property type="protein sequence ID" value="GAA2276814.1"/>
    <property type="molecule type" value="Genomic_DNA"/>
</dbReference>
<dbReference type="PANTHER" id="PTHR47197">
    <property type="entry name" value="PROTEIN NIRF"/>
    <property type="match status" value="1"/>
</dbReference>
<reference evidence="3" key="1">
    <citation type="journal article" date="2019" name="Int. J. Syst. Evol. Microbiol.">
        <title>The Global Catalogue of Microorganisms (GCM) 10K type strain sequencing project: providing services to taxonomists for standard genome sequencing and annotation.</title>
        <authorList>
            <consortium name="The Broad Institute Genomics Platform"/>
            <consortium name="The Broad Institute Genome Sequencing Center for Infectious Disease"/>
            <person name="Wu L."/>
            <person name="Ma J."/>
        </authorList>
    </citation>
    <scope>NUCLEOTIDE SEQUENCE [LARGE SCALE GENOMIC DNA]</scope>
    <source>
        <strain evidence="3">JCM 7356</strain>
    </source>
</reference>
<feature type="region of interest" description="Disordered" evidence="1">
    <location>
        <begin position="1"/>
        <end position="23"/>
    </location>
</feature>
<dbReference type="PANTHER" id="PTHR47197:SF3">
    <property type="entry name" value="DIHYDRO-HEME D1 DEHYDROGENASE"/>
    <property type="match status" value="1"/>
</dbReference>